<evidence type="ECO:0000313" key="2">
    <source>
        <dbReference type="Proteomes" id="UP001283361"/>
    </source>
</evidence>
<evidence type="ECO:0000313" key="1">
    <source>
        <dbReference type="EMBL" id="KAK3778840.1"/>
    </source>
</evidence>
<comment type="caution">
    <text evidence="1">The sequence shown here is derived from an EMBL/GenBank/DDBJ whole genome shotgun (WGS) entry which is preliminary data.</text>
</comment>
<dbReference type="EMBL" id="JAWDGP010002895">
    <property type="protein sequence ID" value="KAK3778840.1"/>
    <property type="molecule type" value="Genomic_DNA"/>
</dbReference>
<proteinExistence type="predicted"/>
<reference evidence="1" key="1">
    <citation type="journal article" date="2023" name="G3 (Bethesda)">
        <title>A reference genome for the long-term kleptoplast-retaining sea slug Elysia crispata morphotype clarki.</title>
        <authorList>
            <person name="Eastman K.E."/>
            <person name="Pendleton A.L."/>
            <person name="Shaikh M.A."/>
            <person name="Suttiyut T."/>
            <person name="Ogas R."/>
            <person name="Tomko P."/>
            <person name="Gavelis G."/>
            <person name="Widhalm J.R."/>
            <person name="Wisecaver J.H."/>
        </authorList>
    </citation>
    <scope>NUCLEOTIDE SEQUENCE</scope>
    <source>
        <strain evidence="1">ECLA1</strain>
    </source>
</reference>
<organism evidence="1 2">
    <name type="scientific">Elysia crispata</name>
    <name type="common">lettuce slug</name>
    <dbReference type="NCBI Taxonomy" id="231223"/>
    <lineage>
        <taxon>Eukaryota</taxon>
        <taxon>Metazoa</taxon>
        <taxon>Spiralia</taxon>
        <taxon>Lophotrochozoa</taxon>
        <taxon>Mollusca</taxon>
        <taxon>Gastropoda</taxon>
        <taxon>Heterobranchia</taxon>
        <taxon>Euthyneura</taxon>
        <taxon>Panpulmonata</taxon>
        <taxon>Sacoglossa</taxon>
        <taxon>Placobranchoidea</taxon>
        <taxon>Plakobranchidae</taxon>
        <taxon>Elysia</taxon>
    </lineage>
</organism>
<keyword evidence="2" id="KW-1185">Reference proteome</keyword>
<accession>A0AAE1A0K3</accession>
<dbReference type="Proteomes" id="UP001283361">
    <property type="component" value="Unassembled WGS sequence"/>
</dbReference>
<name>A0AAE1A0K3_9GAST</name>
<protein>
    <submittedName>
        <fullName evidence="1">Uncharacterized protein</fullName>
    </submittedName>
</protein>
<dbReference type="AlphaFoldDB" id="A0AAE1A0K3"/>
<gene>
    <name evidence="1" type="ORF">RRG08_013106</name>
</gene>
<sequence length="116" mass="13266">MVAIVQLTDLIPLQSTRRLERNRDLEIEEDAECITRCNKKSGLLRDKATSCLNLGLELNLEGHRETRFLVRVFRPNQPGSFARQTSMIYPRLPASCYIEAGFPHQPLSSLFHTHTS</sequence>